<dbReference type="GO" id="GO:0046373">
    <property type="term" value="P:L-arabinose metabolic process"/>
    <property type="evidence" value="ECO:0007669"/>
    <property type="project" value="InterPro"/>
</dbReference>
<dbReference type="SUPFAM" id="SSF110221">
    <property type="entry name" value="AbfB domain"/>
    <property type="match status" value="1"/>
</dbReference>
<feature type="domain" description="PA14" evidence="1">
    <location>
        <begin position="1"/>
        <end position="104"/>
    </location>
</feature>
<dbReference type="InterPro" id="IPR036195">
    <property type="entry name" value="AbfB_ABD_sf"/>
</dbReference>
<evidence type="ECO:0000313" key="2">
    <source>
        <dbReference type="EMBL" id="CAD8748658.1"/>
    </source>
</evidence>
<dbReference type="InterPro" id="IPR035892">
    <property type="entry name" value="C2_domain_sf"/>
</dbReference>
<dbReference type="InterPro" id="IPR011658">
    <property type="entry name" value="PA14_dom"/>
</dbReference>
<organism evidence="2">
    <name type="scientific">Hemiselmis andersenii</name>
    <name type="common">Cryptophyte alga</name>
    <dbReference type="NCBI Taxonomy" id="464988"/>
    <lineage>
        <taxon>Eukaryota</taxon>
        <taxon>Cryptophyceae</taxon>
        <taxon>Cryptomonadales</taxon>
        <taxon>Hemiselmidaceae</taxon>
        <taxon>Hemiselmis</taxon>
    </lineage>
</organism>
<dbReference type="GO" id="GO:0046556">
    <property type="term" value="F:alpha-L-arabinofuranosidase activity"/>
    <property type="evidence" value="ECO:0007669"/>
    <property type="project" value="InterPro"/>
</dbReference>
<name>A0A7S0XZ63_HEMAN</name>
<dbReference type="Gene3D" id="2.60.120.380">
    <property type="match status" value="1"/>
</dbReference>
<dbReference type="SUPFAM" id="SSF56988">
    <property type="entry name" value="Anthrax protective antigen"/>
    <property type="match status" value="1"/>
</dbReference>
<dbReference type="Pfam" id="PF07691">
    <property type="entry name" value="PA14"/>
    <property type="match status" value="2"/>
</dbReference>
<proteinExistence type="predicted"/>
<protein>
    <recommendedName>
        <fullName evidence="1">PA14 domain-containing protein</fullName>
    </recommendedName>
</protein>
<gene>
    <name evidence="2" type="ORF">HAND1043_LOCUS15155</name>
</gene>
<dbReference type="EMBL" id="HBFK01024651">
    <property type="protein sequence ID" value="CAD8748658.1"/>
    <property type="molecule type" value="Transcribed_RNA"/>
</dbReference>
<accession>A0A7S0XZ63</accession>
<dbReference type="PROSITE" id="PS51820">
    <property type="entry name" value="PA14"/>
    <property type="match status" value="1"/>
</dbReference>
<dbReference type="Gene3D" id="2.60.40.150">
    <property type="entry name" value="C2 domain"/>
    <property type="match status" value="1"/>
</dbReference>
<dbReference type="SUPFAM" id="SSF49562">
    <property type="entry name" value="C2 domain (Calcium/lipid-binding domain, CaLB)"/>
    <property type="match status" value="1"/>
</dbReference>
<dbReference type="Gene3D" id="2.80.10.50">
    <property type="match status" value="1"/>
</dbReference>
<dbReference type="InterPro" id="IPR037524">
    <property type="entry name" value="PA14/GLEYA"/>
</dbReference>
<sequence length="1430" mass="155169">MLGKKGRFDKVAATFDGVLHINSAGDYRICTVSDDGSRMFVDNKLTANNPGLHPPRRRCSTLSLASGDHSVRVEFFENYGGAAIIVQYSGPDTRNRMRLMPSSRHACDSAPVDEDSEGDAPVKPEVKPAPAVPPPMWVGGSPQGWSFLPNDRIRLNGFPLTWAAALRDEKAPTRMVRILIRSEDVYVSNSFVGVAFLATDVANLEAVVFRRAVRGQYAYVYHVVISKGKEQWSKPLRAYLPSRRDWFRVSVDLIKRRVLVNHRRVGLDLGFPQMEGTKVGVIGKGKSWDWKWLKTESGGGAAKESVKDLPVGATVSLSSVLQPGMFVRARGESTGLLTVKIAKGDVTTVEPSPKLAVSVSVNGRSFRTKEVSGTTKPKWGEDWEAPLPCRSLDDRMTFTLWDGKTKLGRKSVLVRTVEGSETKLKLRIAGKGAGGVVTVKAKFECVRMGVESAAVRGGKGDLARESSFKVVPGLSNGEDVSFESVAFPSMYLARDGDDLALARLPGRSSLEAGLVLYLYTVESGEDVDRAMNDGPDALRDTKPGAKVLVDTLSMPGGVSAHFPVGWTVDPGDKVLGVVRGIIDCRDTGKFTFKVAKGKASVFVDGKKLPSSGEVKLVKGLHDLAAVTPSGKPIDVKWEGPLTKLDSVPGWHAASLPSAASISGFNAAATFDVTKGVGKARGTVVLGLEGDPARSVRVKSNGDVWVCSIQGHMRQLATGLRAEAYAVPSERAKDGGMPDFDYIAPTLVGSSAKMSFESTAAIDKSVGSCVRPAFKQSPAPKAPGSSSAPAALCTGMRKAACKKVPSCRFETACGCIPRSCDCGESRCIKAGGKSRMRDGAGSEILASKPLDRSIGRRSHMHPECKKGAHVPKSGLGLVSKGYLSVTRPGTHRFKVLGTGLAQLWVDGQLVCDKTAAMSVAQAGLKLSKGSHRVVLMWYQGKSDTQQVSAMWRRPASRRYSPISGKRWIESRLSQRRRAYGQLYDDAERSASFVFRRALYVPPPPPPGSVGPGSKAASLIPSGPGAVASLACGSYLVAPAKDDKGRARLLGKCKSDDEATRGSKECEFVDEHGFCYKARYQSLCRAHRDQARCMTSVPSPEYKACACDLVSCKCDKAPPADHPNIMSPLPLMDDVAVLKLADAEAWKFVGARKQVVSRCRAEVEVAYVELLKRPADPIGLVHFTRKCLVDFERKAPGTPVTSVRRALKSKLPAMSPFGEKEYKDWSKARKVVIDAMRDVMLREPSDTVELHRYAVKVKQGASQANVAAILGFSDEYIKLRTDTAERMKRAEAMVATVFREVLMRQATRYEIVSYAKKIAAKTLKVSVLAKDLRKGGECRRMCGDRKTVRVLYQDILLREPDVGGWKAWADGYHRSKPPLKDMRAAFLRSSESVHLRVNLKANVNKAVRHLAAMLERLDRPRPGKGPGKIIGK</sequence>
<reference evidence="2" key="1">
    <citation type="submission" date="2021-01" db="EMBL/GenBank/DDBJ databases">
        <authorList>
            <person name="Corre E."/>
            <person name="Pelletier E."/>
            <person name="Niang G."/>
            <person name="Scheremetjew M."/>
            <person name="Finn R."/>
            <person name="Kale V."/>
            <person name="Holt S."/>
            <person name="Cochrane G."/>
            <person name="Meng A."/>
            <person name="Brown T."/>
            <person name="Cohen L."/>
        </authorList>
    </citation>
    <scope>NUCLEOTIDE SEQUENCE</scope>
    <source>
        <strain evidence="2">CCMP441</strain>
    </source>
</reference>
<evidence type="ECO:0000259" key="1">
    <source>
        <dbReference type="PROSITE" id="PS51820"/>
    </source>
</evidence>